<accession>A0AAN6TFC8</accession>
<evidence type="ECO:0000313" key="2">
    <source>
        <dbReference type="EMBL" id="KAK4113368.1"/>
    </source>
</evidence>
<dbReference type="AlphaFoldDB" id="A0AAN6TFC8"/>
<evidence type="ECO:0000313" key="3">
    <source>
        <dbReference type="Proteomes" id="UP001302812"/>
    </source>
</evidence>
<reference evidence="2" key="1">
    <citation type="journal article" date="2023" name="Mol. Phylogenet. Evol.">
        <title>Genome-scale phylogeny and comparative genomics of the fungal order Sordariales.</title>
        <authorList>
            <person name="Hensen N."/>
            <person name="Bonometti L."/>
            <person name="Westerberg I."/>
            <person name="Brannstrom I.O."/>
            <person name="Guillou S."/>
            <person name="Cros-Aarteil S."/>
            <person name="Calhoun S."/>
            <person name="Haridas S."/>
            <person name="Kuo A."/>
            <person name="Mondo S."/>
            <person name="Pangilinan J."/>
            <person name="Riley R."/>
            <person name="LaButti K."/>
            <person name="Andreopoulos B."/>
            <person name="Lipzen A."/>
            <person name="Chen C."/>
            <person name="Yan M."/>
            <person name="Daum C."/>
            <person name="Ng V."/>
            <person name="Clum A."/>
            <person name="Steindorff A."/>
            <person name="Ohm R.A."/>
            <person name="Martin F."/>
            <person name="Silar P."/>
            <person name="Natvig D.O."/>
            <person name="Lalanne C."/>
            <person name="Gautier V."/>
            <person name="Ament-Velasquez S.L."/>
            <person name="Kruys A."/>
            <person name="Hutchinson M.I."/>
            <person name="Powell A.J."/>
            <person name="Barry K."/>
            <person name="Miller A.N."/>
            <person name="Grigoriev I.V."/>
            <person name="Debuchy R."/>
            <person name="Gladieux P."/>
            <person name="Hiltunen Thoren M."/>
            <person name="Johannesson H."/>
        </authorList>
    </citation>
    <scope>NUCLEOTIDE SEQUENCE</scope>
    <source>
        <strain evidence="2">CBS 508.74</strain>
    </source>
</reference>
<feature type="domain" description="Heterokaryon incompatibility" evidence="1">
    <location>
        <begin position="97"/>
        <end position="256"/>
    </location>
</feature>
<feature type="non-terminal residue" evidence="2">
    <location>
        <position position="589"/>
    </location>
</feature>
<name>A0AAN6TFC8_9PEZI</name>
<reference evidence="2" key="2">
    <citation type="submission" date="2023-05" db="EMBL/GenBank/DDBJ databases">
        <authorList>
            <consortium name="Lawrence Berkeley National Laboratory"/>
            <person name="Steindorff A."/>
            <person name="Hensen N."/>
            <person name="Bonometti L."/>
            <person name="Westerberg I."/>
            <person name="Brannstrom I.O."/>
            <person name="Guillou S."/>
            <person name="Cros-Aarteil S."/>
            <person name="Calhoun S."/>
            <person name="Haridas S."/>
            <person name="Kuo A."/>
            <person name="Mondo S."/>
            <person name="Pangilinan J."/>
            <person name="Riley R."/>
            <person name="Labutti K."/>
            <person name="Andreopoulos B."/>
            <person name="Lipzen A."/>
            <person name="Chen C."/>
            <person name="Yanf M."/>
            <person name="Daum C."/>
            <person name="Ng V."/>
            <person name="Clum A."/>
            <person name="Ohm R."/>
            <person name="Martin F."/>
            <person name="Silar P."/>
            <person name="Natvig D."/>
            <person name="Lalanne C."/>
            <person name="Gautier V."/>
            <person name="Ament-Velasquez S.L."/>
            <person name="Kruys A."/>
            <person name="Hutchinson M.I."/>
            <person name="Powell A.J."/>
            <person name="Barry K."/>
            <person name="Miller A.N."/>
            <person name="Grigoriev I.V."/>
            <person name="Debuchy R."/>
            <person name="Gladieux P."/>
            <person name="Thoren M.H."/>
            <person name="Johannesson H."/>
        </authorList>
    </citation>
    <scope>NUCLEOTIDE SEQUENCE</scope>
    <source>
        <strain evidence="2">CBS 508.74</strain>
    </source>
</reference>
<sequence>MADHTTDVDKHFVVLRSLPNHTRSPETLALAKRWVADCSQNHEKCRKTTVEGAWSPTRLLDLTRLTEVGRVNDGPEQLLDQTVFLIETANAPPVKRYTTLSHRWGSEEQVKLTKDTYLQLSNGVKLDSLPQLIQDAIFVTVELSVGYLWIDLLCIYQDDVADWQRESSLMQKVYSNCFCNISAGNANGCFESMFNSRDPSMFLPQVIELETRYQHVGEDDIILNRTKTLYRVFEASFWRNNVTNELVNKRAWVFQERFLSPRVLQFGKRLVTWDCLERPAADMFPDGFPEILRHLNRYRYFGGDFKSWRSIDEYGIDSPYILWEHLVRRYSACALTFPGDKLVAFSGVAKHMAGILKDEYVAGMWRRYLEGELLWMVDAGKRKRQILGRQPKPRPVEYRAPSWSWASVDGPVTPGRAPINVESLLIKVEDVHLSYQTGDTTGQVTGGWLRLRGILKELKLVGKILDNGWHVWHMYLDGVKVAILPDDFTAGGALTLDNFEGDFDEEYGNALLFAMCARKTQRSDGLVNRQMFILLFRLVNREKAVFERIGVFETFDEEVETEVLKTQRPADAPPIPCLEFRDGMHTICV</sequence>
<dbReference type="PANTHER" id="PTHR33112:SF11">
    <property type="entry name" value="HETEROKARYON INCOMPATIBILITY DOMAIN-CONTAINING PROTEIN"/>
    <property type="match status" value="1"/>
</dbReference>
<evidence type="ECO:0000259" key="1">
    <source>
        <dbReference type="Pfam" id="PF06985"/>
    </source>
</evidence>
<comment type="caution">
    <text evidence="2">The sequence shown here is derived from an EMBL/GenBank/DDBJ whole genome shotgun (WGS) entry which is preliminary data.</text>
</comment>
<dbReference type="Pfam" id="PF06985">
    <property type="entry name" value="HET"/>
    <property type="match status" value="1"/>
</dbReference>
<dbReference type="EMBL" id="MU853339">
    <property type="protein sequence ID" value="KAK4113368.1"/>
    <property type="molecule type" value="Genomic_DNA"/>
</dbReference>
<dbReference type="GeneID" id="89939083"/>
<dbReference type="Proteomes" id="UP001302812">
    <property type="component" value="Unassembled WGS sequence"/>
</dbReference>
<dbReference type="PANTHER" id="PTHR33112">
    <property type="entry name" value="DOMAIN PROTEIN, PUTATIVE-RELATED"/>
    <property type="match status" value="1"/>
</dbReference>
<keyword evidence="3" id="KW-1185">Reference proteome</keyword>
<proteinExistence type="predicted"/>
<gene>
    <name evidence="2" type="ORF">N656DRAFT_778139</name>
</gene>
<organism evidence="2 3">
    <name type="scientific">Canariomyces notabilis</name>
    <dbReference type="NCBI Taxonomy" id="2074819"/>
    <lineage>
        <taxon>Eukaryota</taxon>
        <taxon>Fungi</taxon>
        <taxon>Dikarya</taxon>
        <taxon>Ascomycota</taxon>
        <taxon>Pezizomycotina</taxon>
        <taxon>Sordariomycetes</taxon>
        <taxon>Sordariomycetidae</taxon>
        <taxon>Sordariales</taxon>
        <taxon>Chaetomiaceae</taxon>
        <taxon>Canariomyces</taxon>
    </lineage>
</organism>
<dbReference type="InterPro" id="IPR010730">
    <property type="entry name" value="HET"/>
</dbReference>
<dbReference type="RefSeq" id="XP_064670938.1">
    <property type="nucleotide sequence ID" value="XM_064814958.1"/>
</dbReference>
<protein>
    <submittedName>
        <fullName evidence="2">HET-domain-containing protein</fullName>
    </submittedName>
</protein>